<dbReference type="VEuPathDB" id="TrichDB:TVAGG3_0577260"/>
<sequence length="408" mass="47378">MSEFFSVNSTTASDETDPMRLELDRVKAKAAQEHAKIKALKKQVSDLTLKNQLLEEENKLLQATRVVPPQKPQETVKMIPQTKVTEVLLGFDQLIEQNSKEINKLMNDRDRLSSVCFNSISLISSQEIIIKKFKSATQKLLRFVNHYGETYESIVRDFRSLGIDVSSDLNSINRTYQVNTIINNVSLDNKKKVDSSEIQQILQLLPKTNMNDASLKTVTQYLYQQIDAEKEYKNTIEELSNQKKQVEVDYNTLLAKLCTNQTKKVNLKHAMEQIDIYNQRSKQASNLENLVSNLVDTFASFGDRFDNDPDIQRCLSRIRFWLQGSPAEINIVQEIDFLLGMCLTEKKVQKVSNTHAYNDDSSCSFKDHRYKKCCYERNMIRQVKELKESVIDMKDRLEDVNRRKCRRY</sequence>
<name>A2DEP3_TRIV3</name>
<dbReference type="EMBL" id="DS113192">
    <property type="protein sequence ID" value="EAY21170.1"/>
    <property type="molecule type" value="Genomic_DNA"/>
</dbReference>
<dbReference type="InParanoid" id="A2DEP3"/>
<dbReference type="Proteomes" id="UP000001542">
    <property type="component" value="Unassembled WGS sequence"/>
</dbReference>
<evidence type="ECO:0000313" key="3">
    <source>
        <dbReference type="Proteomes" id="UP000001542"/>
    </source>
</evidence>
<proteinExistence type="predicted"/>
<dbReference type="VEuPathDB" id="TrichDB:TVAG_283390"/>
<reference evidence="2" key="1">
    <citation type="submission" date="2006-10" db="EMBL/GenBank/DDBJ databases">
        <authorList>
            <person name="Amadeo P."/>
            <person name="Zhao Q."/>
            <person name="Wortman J."/>
            <person name="Fraser-Liggett C."/>
            <person name="Carlton J."/>
        </authorList>
    </citation>
    <scope>NUCLEOTIDE SEQUENCE</scope>
    <source>
        <strain evidence="2">G3</strain>
    </source>
</reference>
<protein>
    <submittedName>
        <fullName evidence="2">Uncharacterized protein</fullName>
    </submittedName>
</protein>
<reference evidence="2" key="2">
    <citation type="journal article" date="2007" name="Science">
        <title>Draft genome sequence of the sexually transmitted pathogen Trichomonas vaginalis.</title>
        <authorList>
            <person name="Carlton J.M."/>
            <person name="Hirt R.P."/>
            <person name="Silva J.C."/>
            <person name="Delcher A.L."/>
            <person name="Schatz M."/>
            <person name="Zhao Q."/>
            <person name="Wortman J.R."/>
            <person name="Bidwell S.L."/>
            <person name="Alsmark U.C.M."/>
            <person name="Besteiro S."/>
            <person name="Sicheritz-Ponten T."/>
            <person name="Noel C.J."/>
            <person name="Dacks J.B."/>
            <person name="Foster P.G."/>
            <person name="Simillion C."/>
            <person name="Van de Peer Y."/>
            <person name="Miranda-Saavedra D."/>
            <person name="Barton G.J."/>
            <person name="Westrop G.D."/>
            <person name="Mueller S."/>
            <person name="Dessi D."/>
            <person name="Fiori P.L."/>
            <person name="Ren Q."/>
            <person name="Paulsen I."/>
            <person name="Zhang H."/>
            <person name="Bastida-Corcuera F.D."/>
            <person name="Simoes-Barbosa A."/>
            <person name="Brown M.T."/>
            <person name="Hayes R.D."/>
            <person name="Mukherjee M."/>
            <person name="Okumura C.Y."/>
            <person name="Schneider R."/>
            <person name="Smith A.J."/>
            <person name="Vanacova S."/>
            <person name="Villalvazo M."/>
            <person name="Haas B.J."/>
            <person name="Pertea M."/>
            <person name="Feldblyum T.V."/>
            <person name="Utterback T.R."/>
            <person name="Shu C.L."/>
            <person name="Osoegawa K."/>
            <person name="de Jong P.J."/>
            <person name="Hrdy I."/>
            <person name="Horvathova L."/>
            <person name="Zubacova Z."/>
            <person name="Dolezal P."/>
            <person name="Malik S.B."/>
            <person name="Logsdon J.M. Jr."/>
            <person name="Henze K."/>
            <person name="Gupta A."/>
            <person name="Wang C.C."/>
            <person name="Dunne R.L."/>
            <person name="Upcroft J.A."/>
            <person name="Upcroft P."/>
            <person name="White O."/>
            <person name="Salzberg S.L."/>
            <person name="Tang P."/>
            <person name="Chiu C.-H."/>
            <person name="Lee Y.-S."/>
            <person name="Embley T.M."/>
            <person name="Coombs G.H."/>
            <person name="Mottram J.C."/>
            <person name="Tachezy J."/>
            <person name="Fraser-Liggett C.M."/>
            <person name="Johnson P.J."/>
        </authorList>
    </citation>
    <scope>NUCLEOTIDE SEQUENCE [LARGE SCALE GENOMIC DNA]</scope>
    <source>
        <strain evidence="2">G3</strain>
    </source>
</reference>
<gene>
    <name evidence="2" type="ORF">TVAG_283390</name>
</gene>
<accession>A2DEP3</accession>
<dbReference type="OrthoDB" id="10606972at2759"/>
<dbReference type="KEGG" id="tva:5466718"/>
<dbReference type="SMR" id="A2DEP3"/>
<keyword evidence="1" id="KW-0175">Coiled coil</keyword>
<organism evidence="2 3">
    <name type="scientific">Trichomonas vaginalis (strain ATCC PRA-98 / G3)</name>
    <dbReference type="NCBI Taxonomy" id="412133"/>
    <lineage>
        <taxon>Eukaryota</taxon>
        <taxon>Metamonada</taxon>
        <taxon>Parabasalia</taxon>
        <taxon>Trichomonadida</taxon>
        <taxon>Trichomonadidae</taxon>
        <taxon>Trichomonas</taxon>
    </lineage>
</organism>
<dbReference type="RefSeq" id="XP_001582156.1">
    <property type="nucleotide sequence ID" value="XM_001582106.1"/>
</dbReference>
<keyword evidence="3" id="KW-1185">Reference proteome</keyword>
<feature type="coiled-coil region" evidence="1">
    <location>
        <begin position="23"/>
        <end position="64"/>
    </location>
</feature>
<feature type="coiled-coil region" evidence="1">
    <location>
        <begin position="225"/>
        <end position="256"/>
    </location>
</feature>
<evidence type="ECO:0000256" key="1">
    <source>
        <dbReference type="SAM" id="Coils"/>
    </source>
</evidence>
<dbReference type="AlphaFoldDB" id="A2DEP3"/>
<evidence type="ECO:0000313" key="2">
    <source>
        <dbReference type="EMBL" id="EAY21170.1"/>
    </source>
</evidence>